<dbReference type="InterPro" id="IPR052159">
    <property type="entry name" value="Competence_DNA_uptake"/>
</dbReference>
<dbReference type="EMBL" id="JANKHH010000006">
    <property type="protein sequence ID" value="MCR2834507.1"/>
    <property type="molecule type" value="Genomic_DNA"/>
</dbReference>
<feature type="domain" description="Metallo-beta-lactamase" evidence="2">
    <location>
        <begin position="37"/>
        <end position="88"/>
    </location>
</feature>
<dbReference type="Proteomes" id="UP001206067">
    <property type="component" value="Unassembled WGS sequence"/>
</dbReference>
<evidence type="ECO:0000256" key="1">
    <source>
        <dbReference type="SAM" id="MobiDB-lite"/>
    </source>
</evidence>
<dbReference type="InterPro" id="IPR036866">
    <property type="entry name" value="RibonucZ/Hydroxyglut_hydro"/>
</dbReference>
<protein>
    <submittedName>
        <fullName evidence="3">Competence protein ComEC</fullName>
    </submittedName>
</protein>
<evidence type="ECO:0000313" key="4">
    <source>
        <dbReference type="Proteomes" id="UP001206067"/>
    </source>
</evidence>
<dbReference type="PANTHER" id="PTHR30619">
    <property type="entry name" value="DNA INTERNALIZATION/COMPETENCE PROTEIN COMEC/REC2"/>
    <property type="match status" value="1"/>
</dbReference>
<organism evidence="3 4">
    <name type="scientific">Parerythrobacter lacustris</name>
    <dbReference type="NCBI Taxonomy" id="2969984"/>
    <lineage>
        <taxon>Bacteria</taxon>
        <taxon>Pseudomonadati</taxon>
        <taxon>Pseudomonadota</taxon>
        <taxon>Alphaproteobacteria</taxon>
        <taxon>Sphingomonadales</taxon>
        <taxon>Erythrobacteraceae</taxon>
        <taxon>Parerythrobacter</taxon>
    </lineage>
</organism>
<name>A0ABT1XSC2_9SPHN</name>
<gene>
    <name evidence="3" type="ORF">NSO95_11165</name>
</gene>
<dbReference type="InterPro" id="IPR001279">
    <property type="entry name" value="Metallo-B-lactamas"/>
</dbReference>
<feature type="region of interest" description="Disordered" evidence="1">
    <location>
        <begin position="329"/>
        <end position="365"/>
    </location>
</feature>
<accession>A0ABT1XSC2</accession>
<proteinExistence type="predicted"/>
<sequence>MSDSDYFEIDFLAVETAKSGDAITLHYTLDDRSYTHVVDGGFTETGEKILNHINKYYGDDDFIDHVVLTHSDGDHARGLKHVLENGNIGCLWMNRPWLYVDELIDRFKTYNSADALKARLRKCYPTVVELEEIAFRKGIQINEAFQGASIGAFRVMSPPKEMYLDLIVASEKTPEGIDESEKSHEQTLTEMLKAAMAAVRGVIASLWGEEKFSSEDTSAENEMSVVQYANLCGKKLLLTGDAGRQALQQVINYAPWVGLSLPGIDRFQVPHHGSRRNVSTEVLDAILGERYSNQDNAPENDFTAIISSALADKDHPRKSVERAMRHRGGFVAATEGQDVRTSHNAPNRDGWTALAPRPYPNEQED</sequence>
<evidence type="ECO:0000259" key="2">
    <source>
        <dbReference type="Pfam" id="PF00753"/>
    </source>
</evidence>
<dbReference type="Pfam" id="PF00753">
    <property type="entry name" value="Lactamase_B"/>
    <property type="match status" value="1"/>
</dbReference>
<dbReference type="Gene3D" id="3.60.15.10">
    <property type="entry name" value="Ribonuclease Z/Hydroxyacylglutathione hydrolase-like"/>
    <property type="match status" value="1"/>
</dbReference>
<dbReference type="RefSeq" id="WP_257596338.1">
    <property type="nucleotide sequence ID" value="NZ_JANKHH010000006.1"/>
</dbReference>
<dbReference type="SUPFAM" id="SSF56281">
    <property type="entry name" value="Metallo-hydrolase/oxidoreductase"/>
    <property type="match status" value="1"/>
</dbReference>
<evidence type="ECO:0000313" key="3">
    <source>
        <dbReference type="EMBL" id="MCR2834507.1"/>
    </source>
</evidence>
<reference evidence="3 4" key="1">
    <citation type="submission" date="2022-08" db="EMBL/GenBank/DDBJ databases">
        <title>Polyphasic taxonomy analysis of Qipengyuania sp.RS5-5.</title>
        <authorList>
            <person name="Xamxidin M."/>
            <person name="Wu M."/>
        </authorList>
    </citation>
    <scope>NUCLEOTIDE SEQUENCE [LARGE SCALE GENOMIC DNA]</scope>
    <source>
        <strain evidence="3 4">RS5-5</strain>
    </source>
</reference>
<dbReference type="PANTHER" id="PTHR30619:SF1">
    <property type="entry name" value="RECOMBINATION PROTEIN 2"/>
    <property type="match status" value="1"/>
</dbReference>
<keyword evidence="4" id="KW-1185">Reference proteome</keyword>
<comment type="caution">
    <text evidence="3">The sequence shown here is derived from an EMBL/GenBank/DDBJ whole genome shotgun (WGS) entry which is preliminary data.</text>
</comment>